<comment type="function">
    <text evidence="8">Catalyzes the attachment of valine to tRNA(Val). As ValRS can inadvertently accommodate and process structurally similar amino acids such as threonine, to avoid such errors, it has a 'posttransfer' editing activity that hydrolyzes mischarged Thr-tRNA(Val) in a tRNA-dependent manner.</text>
</comment>
<dbReference type="NCBIfam" id="NF004349">
    <property type="entry name" value="PRK05729.1"/>
    <property type="match status" value="1"/>
</dbReference>
<dbReference type="InterPro" id="IPR033705">
    <property type="entry name" value="Anticodon_Ia_Val"/>
</dbReference>
<dbReference type="SUPFAM" id="SSF52374">
    <property type="entry name" value="Nucleotidylyl transferase"/>
    <property type="match status" value="1"/>
</dbReference>
<evidence type="ECO:0000259" key="9">
    <source>
        <dbReference type="Pfam" id="PF00133"/>
    </source>
</evidence>
<evidence type="ECO:0000256" key="2">
    <source>
        <dbReference type="ARBA" id="ARBA00022598"/>
    </source>
</evidence>
<evidence type="ECO:0000256" key="7">
    <source>
        <dbReference type="ARBA" id="ARBA00047552"/>
    </source>
</evidence>
<dbReference type="InterPro" id="IPR019499">
    <property type="entry name" value="Val-tRNA_synth_tRNA-bd"/>
</dbReference>
<evidence type="ECO:0000259" key="10">
    <source>
        <dbReference type="Pfam" id="PF08264"/>
    </source>
</evidence>
<evidence type="ECO:0000256" key="8">
    <source>
        <dbReference type="HAMAP-Rule" id="MF_02004"/>
    </source>
</evidence>
<dbReference type="SUPFAM" id="SSF46589">
    <property type="entry name" value="tRNA-binding arm"/>
    <property type="match status" value="1"/>
</dbReference>
<dbReference type="InterPro" id="IPR014729">
    <property type="entry name" value="Rossmann-like_a/b/a_fold"/>
</dbReference>
<dbReference type="CDD" id="cd00817">
    <property type="entry name" value="ValRS_core"/>
    <property type="match status" value="1"/>
</dbReference>
<dbReference type="RefSeq" id="WP_376830509.1">
    <property type="nucleotide sequence ID" value="NZ_JBHLWR010000006.1"/>
</dbReference>
<evidence type="ECO:0000313" key="13">
    <source>
        <dbReference type="Proteomes" id="UP001595536"/>
    </source>
</evidence>
<evidence type="ECO:0000256" key="5">
    <source>
        <dbReference type="ARBA" id="ARBA00022917"/>
    </source>
</evidence>
<keyword evidence="6 8" id="KW-0030">Aminoacyl-tRNA synthetase</keyword>
<comment type="subcellular location">
    <subcellularLocation>
        <location evidence="8">Cytoplasm</location>
    </subcellularLocation>
</comment>
<dbReference type="EMBL" id="JBHRUV010000022">
    <property type="protein sequence ID" value="MFC3265816.1"/>
    <property type="molecule type" value="Genomic_DNA"/>
</dbReference>
<dbReference type="NCBIfam" id="TIGR00422">
    <property type="entry name" value="valS"/>
    <property type="match status" value="1"/>
</dbReference>
<keyword evidence="4 8" id="KW-0067">ATP-binding</keyword>
<evidence type="ECO:0000256" key="6">
    <source>
        <dbReference type="ARBA" id="ARBA00023146"/>
    </source>
</evidence>
<dbReference type="InterPro" id="IPR009080">
    <property type="entry name" value="tRNAsynth_Ia_anticodon-bd"/>
</dbReference>
<feature type="short sequence motif" description="'KMSKS' region" evidence="8">
    <location>
        <begin position="564"/>
        <end position="568"/>
    </location>
</feature>
<evidence type="ECO:0000259" key="11">
    <source>
        <dbReference type="Pfam" id="PF10458"/>
    </source>
</evidence>
<keyword evidence="3 8" id="KW-0547">Nucleotide-binding</keyword>
<dbReference type="InterPro" id="IPR037118">
    <property type="entry name" value="Val-tRNA_synth_C_sf"/>
</dbReference>
<gene>
    <name evidence="8" type="primary">valS</name>
    <name evidence="12" type="ORF">ACFOEX_05525</name>
</gene>
<comment type="domain">
    <text evidence="8">The C-terminal coiled-coil domain is crucial for aminoacylation activity.</text>
</comment>
<dbReference type="Pfam" id="PF00133">
    <property type="entry name" value="tRNA-synt_1"/>
    <property type="match status" value="1"/>
</dbReference>
<feature type="short sequence motif" description="'HIGH' region" evidence="8">
    <location>
        <begin position="44"/>
        <end position="54"/>
    </location>
</feature>
<dbReference type="InterPro" id="IPR002303">
    <property type="entry name" value="Valyl-tRNA_ligase"/>
</dbReference>
<feature type="domain" description="Aminoacyl-tRNA synthetase class Ia" evidence="9">
    <location>
        <begin position="16"/>
        <end position="604"/>
    </location>
</feature>
<organism evidence="12 13">
    <name type="scientific">Camelimonas abortus</name>
    <dbReference type="NCBI Taxonomy" id="1017184"/>
    <lineage>
        <taxon>Bacteria</taxon>
        <taxon>Pseudomonadati</taxon>
        <taxon>Pseudomonadota</taxon>
        <taxon>Alphaproteobacteria</taxon>
        <taxon>Hyphomicrobiales</taxon>
        <taxon>Chelatococcaceae</taxon>
        <taxon>Camelimonas</taxon>
    </lineage>
</organism>
<evidence type="ECO:0000256" key="3">
    <source>
        <dbReference type="ARBA" id="ARBA00022741"/>
    </source>
</evidence>
<name>A0ABV7LEJ7_9HYPH</name>
<dbReference type="Pfam" id="PF10458">
    <property type="entry name" value="Val_tRNA-synt_C"/>
    <property type="match status" value="1"/>
</dbReference>
<dbReference type="Gene3D" id="3.90.740.10">
    <property type="entry name" value="Valyl/Leucyl/Isoleucyl-tRNA synthetase, editing domain"/>
    <property type="match status" value="2"/>
</dbReference>
<dbReference type="PRINTS" id="PR00986">
    <property type="entry name" value="TRNASYNTHVAL"/>
</dbReference>
<dbReference type="PANTHER" id="PTHR11946:SF93">
    <property type="entry name" value="VALINE--TRNA LIGASE, CHLOROPLASTIC_MITOCHONDRIAL 2"/>
    <property type="match status" value="1"/>
</dbReference>
<feature type="domain" description="Valyl-tRNA synthetase tRNA-binding arm" evidence="11">
    <location>
        <begin position="853"/>
        <end position="918"/>
    </location>
</feature>
<dbReference type="SUPFAM" id="SSF50677">
    <property type="entry name" value="ValRS/IleRS/LeuRS editing domain"/>
    <property type="match status" value="1"/>
</dbReference>
<comment type="caution">
    <text evidence="12">The sequence shown here is derived from an EMBL/GenBank/DDBJ whole genome shotgun (WGS) entry which is preliminary data.</text>
</comment>
<dbReference type="SUPFAM" id="SSF47323">
    <property type="entry name" value="Anticodon-binding domain of a subclass of class I aminoacyl-tRNA synthetases"/>
    <property type="match status" value="1"/>
</dbReference>
<keyword evidence="1 8" id="KW-0963">Cytoplasm</keyword>
<dbReference type="Gene3D" id="3.40.50.620">
    <property type="entry name" value="HUPs"/>
    <property type="match status" value="2"/>
</dbReference>
<feature type="binding site" evidence="8">
    <location>
        <position position="567"/>
    </location>
    <ligand>
        <name>ATP</name>
        <dbReference type="ChEBI" id="CHEBI:30616"/>
    </ligand>
</feature>
<accession>A0ABV7LEJ7</accession>
<dbReference type="Proteomes" id="UP001595536">
    <property type="component" value="Unassembled WGS sequence"/>
</dbReference>
<dbReference type="CDD" id="cd07962">
    <property type="entry name" value="Anticodon_Ia_Val"/>
    <property type="match status" value="1"/>
</dbReference>
<protein>
    <recommendedName>
        <fullName evidence="8">Valine--tRNA ligase</fullName>
        <ecNumber evidence="8">6.1.1.9</ecNumber>
    </recommendedName>
    <alternativeName>
        <fullName evidence="8">Valyl-tRNA synthetase</fullName>
        <shortName evidence="8">ValRS</shortName>
    </alternativeName>
</protein>
<dbReference type="PANTHER" id="PTHR11946">
    <property type="entry name" value="VALYL-TRNA SYNTHETASES"/>
    <property type="match status" value="1"/>
</dbReference>
<dbReference type="InterPro" id="IPR002300">
    <property type="entry name" value="aa-tRNA-synth_Ia"/>
</dbReference>
<dbReference type="InterPro" id="IPR009008">
    <property type="entry name" value="Val/Leu/Ile-tRNA-synth_edit"/>
</dbReference>
<evidence type="ECO:0000313" key="12">
    <source>
        <dbReference type="EMBL" id="MFC3265816.1"/>
    </source>
</evidence>
<comment type="similarity">
    <text evidence="8">Belongs to the class-I aminoacyl-tRNA synthetase family. ValS type 1 subfamily.</text>
</comment>
<comment type="domain">
    <text evidence="8">ValRS has two distinct active sites: one for aminoacylation and one for editing. The misactivated threonine is translocated from the active site to the editing site.</text>
</comment>
<evidence type="ECO:0000256" key="1">
    <source>
        <dbReference type="ARBA" id="ARBA00022490"/>
    </source>
</evidence>
<feature type="domain" description="Methionyl/Valyl/Leucyl/Isoleucyl-tRNA synthetase anticodon-binding" evidence="10">
    <location>
        <begin position="646"/>
        <end position="795"/>
    </location>
</feature>
<dbReference type="Gene3D" id="1.10.287.380">
    <property type="entry name" value="Valyl-tRNA synthetase, C-terminal domain"/>
    <property type="match status" value="1"/>
</dbReference>
<dbReference type="InterPro" id="IPR013155">
    <property type="entry name" value="M/V/L/I-tRNA-synth_anticd-bd"/>
</dbReference>
<dbReference type="GO" id="GO:0004832">
    <property type="term" value="F:valine-tRNA ligase activity"/>
    <property type="evidence" value="ECO:0007669"/>
    <property type="project" value="UniProtKB-EC"/>
</dbReference>
<keyword evidence="13" id="KW-1185">Reference proteome</keyword>
<keyword evidence="5 8" id="KW-0648">Protein biosynthesis</keyword>
<sequence length="918" mass="102398">MDKTFEPAAVEARVASLWDEAGAFRAGRADRKDAEPYCIVIPPPNVTGSLHMGHALNNTLQDILCRFERMRGKDVLWQPGMDHAGIATQMVVERQLAERGEPGRRELGREKFLEKVWAWKAQSGSTIINQLKRLGASCDWSRERFTMDEGLSRAVTRVFVELYRQGYIYRDKRLVNWDPRFQTAISDLEVVQVETKGSLWHFRYPLAAEPDRFIVVATTRPETMLGDVAVAVNPEDERYAGLVGRMVQLPLVGRLIPIIADPYSDPEKGTGAVKITPAHDFNDFEVGRRHGLRLINVFDAEARLDLKHNAAFLEEAEGDDLEAVLALHGMDRFEARKAIVAMMEERGLLEKIEPHVHMAPHGDRSGVVIEPFLTDQWYVNVKPLAARALDKVREGETRFIPANWEKTFFQWLENIEPWCISRQLWWGHQIPAWYTPDGEVYVGESFEEVLPVALAAAVERGALEPAQAEAYAADPASAASFLVRDEDVLDTWFSSGLWPFSTLGWPDDTPELKRYYPTNTLVTGFDIIFFWVARMMMMGLFVTDQVPFRNVYLHALVRDEKGAKMSKSKGNVIDPLELMDRYGADALRFTLAAMAAQGRDIKLSTQRVEGYRNFASKLWNAARFAAMNGCRRDAGFDPASARQPLNRWALGELGRTTGEVTAALEAFRFNDAAGAAYRFVWNVFCDWYLELAKPVLQGADGPAKEETRAVISYVLDDICKLLHPFMPFITEELWQASAAAAGGRSGVLALAPWPAAPAVDAAEAEAELGWVVELISGVRSARSETNVPAGAQIPLAIVGAPESVRATVAAWTDAIRRLARISEISFVDSVPAQSIQLLVRGGTVALPLEGVIDFDAERARLGKEIEKLAAEIRKIESKLGNADFLRRAPEEVVEEQKERLADAGERRARLAEALARLG</sequence>
<comment type="subunit">
    <text evidence="8">Monomer.</text>
</comment>
<keyword evidence="8" id="KW-0175">Coiled coil</keyword>
<evidence type="ECO:0000256" key="4">
    <source>
        <dbReference type="ARBA" id="ARBA00022840"/>
    </source>
</evidence>
<dbReference type="PROSITE" id="PS00178">
    <property type="entry name" value="AA_TRNA_LIGASE_I"/>
    <property type="match status" value="1"/>
</dbReference>
<proteinExistence type="inferred from homology"/>
<dbReference type="EC" id="6.1.1.9" evidence="8"/>
<dbReference type="InterPro" id="IPR010978">
    <property type="entry name" value="tRNA-bd_arm"/>
</dbReference>
<reference evidence="13" key="1">
    <citation type="journal article" date="2019" name="Int. J. Syst. Evol. Microbiol.">
        <title>The Global Catalogue of Microorganisms (GCM) 10K type strain sequencing project: providing services to taxonomists for standard genome sequencing and annotation.</title>
        <authorList>
            <consortium name="The Broad Institute Genomics Platform"/>
            <consortium name="The Broad Institute Genome Sequencing Center for Infectious Disease"/>
            <person name="Wu L."/>
            <person name="Ma J."/>
        </authorList>
    </citation>
    <scope>NUCLEOTIDE SEQUENCE [LARGE SCALE GENOMIC DNA]</scope>
    <source>
        <strain evidence="13">CCM 7941</strain>
    </source>
</reference>
<dbReference type="Pfam" id="PF08264">
    <property type="entry name" value="Anticodon_1"/>
    <property type="match status" value="1"/>
</dbReference>
<dbReference type="Gene3D" id="1.10.730.10">
    <property type="entry name" value="Isoleucyl-tRNA Synthetase, Domain 1"/>
    <property type="match status" value="1"/>
</dbReference>
<keyword evidence="2 8" id="KW-0436">Ligase</keyword>
<dbReference type="HAMAP" id="MF_02004">
    <property type="entry name" value="Val_tRNA_synth_type1"/>
    <property type="match status" value="1"/>
</dbReference>
<feature type="coiled-coil region" evidence="8">
    <location>
        <begin position="858"/>
        <end position="913"/>
    </location>
</feature>
<dbReference type="InterPro" id="IPR001412">
    <property type="entry name" value="aa-tRNA-synth_I_CS"/>
</dbReference>
<comment type="catalytic activity">
    <reaction evidence="7 8">
        <text>tRNA(Val) + L-valine + ATP = L-valyl-tRNA(Val) + AMP + diphosphate</text>
        <dbReference type="Rhea" id="RHEA:10704"/>
        <dbReference type="Rhea" id="RHEA-COMP:9672"/>
        <dbReference type="Rhea" id="RHEA-COMP:9708"/>
        <dbReference type="ChEBI" id="CHEBI:30616"/>
        <dbReference type="ChEBI" id="CHEBI:33019"/>
        <dbReference type="ChEBI" id="CHEBI:57762"/>
        <dbReference type="ChEBI" id="CHEBI:78442"/>
        <dbReference type="ChEBI" id="CHEBI:78537"/>
        <dbReference type="ChEBI" id="CHEBI:456215"/>
        <dbReference type="EC" id="6.1.1.9"/>
    </reaction>
</comment>